<dbReference type="InterPro" id="IPR057326">
    <property type="entry name" value="KR_dom"/>
</dbReference>
<dbReference type="NCBIfam" id="NF009466">
    <property type="entry name" value="PRK12826.1-2"/>
    <property type="match status" value="1"/>
</dbReference>
<feature type="domain" description="Ketoreductase" evidence="4">
    <location>
        <begin position="6"/>
        <end position="184"/>
    </location>
</feature>
<evidence type="ECO:0000259" key="4">
    <source>
        <dbReference type="SMART" id="SM00822"/>
    </source>
</evidence>
<gene>
    <name evidence="5" type="primary">novJ_2</name>
    <name evidence="5" type="ORF">B7C42_03639</name>
</gene>
<dbReference type="EMBL" id="NGAF01000007">
    <property type="protein sequence ID" value="OXR44083.1"/>
    <property type="molecule type" value="Genomic_DNA"/>
</dbReference>
<comment type="similarity">
    <text evidence="1">Belongs to the short-chain dehydrogenases/reductases (SDR) family.</text>
</comment>
<dbReference type="FunFam" id="3.40.50.720:FF:000115">
    <property type="entry name" value="3-oxoacyl-[acyl-carrier-protein] reductase FabG"/>
    <property type="match status" value="1"/>
</dbReference>
<dbReference type="EC" id="1.1.1.-" evidence="5"/>
<evidence type="ECO:0000256" key="3">
    <source>
        <dbReference type="ARBA" id="ARBA00023002"/>
    </source>
</evidence>
<dbReference type="PANTHER" id="PTHR42760">
    <property type="entry name" value="SHORT-CHAIN DEHYDROGENASES/REDUCTASES FAMILY MEMBER"/>
    <property type="match status" value="1"/>
</dbReference>
<dbReference type="Gene3D" id="3.40.50.720">
    <property type="entry name" value="NAD(P)-binding Rossmann-like Domain"/>
    <property type="match status" value="1"/>
</dbReference>
<accession>A0A231H563</accession>
<keyword evidence="3 5" id="KW-0560">Oxidoreductase</keyword>
<dbReference type="NCBIfam" id="NF005559">
    <property type="entry name" value="PRK07231.1"/>
    <property type="match status" value="1"/>
</dbReference>
<proteinExistence type="inferred from homology"/>
<sequence>MTDQRRVAVVTGAARGIGAATAARLAADGAAVAIADLDENACKTTADEIVAAGGVAVPLACDVTDEASVDSAFDRVAAELGSLDILVNNAGVLRDNLLFKMSADDWDTVMSVHLRGAFLCSRAAQRHMVTRRYGKIVNTSSVSALGNRGQANYSAAKMGIQGLTRTLAIELGPYGITVNAVAPGFIVTEMTAATAARVGVTVEEWQAKSAEITPVRRVGRPEDIANTVAFLASDEASFITGQTIYVDGGRRL</sequence>
<keyword evidence="6" id="KW-1185">Reference proteome</keyword>
<dbReference type="RefSeq" id="WP_094025976.1">
    <property type="nucleotide sequence ID" value="NZ_NGAF01000007.1"/>
</dbReference>
<comment type="caution">
    <text evidence="5">The sequence shown here is derived from an EMBL/GenBank/DDBJ whole genome shotgun (WGS) entry which is preliminary data.</text>
</comment>
<dbReference type="SMART" id="SM00822">
    <property type="entry name" value="PKS_KR"/>
    <property type="match status" value="1"/>
</dbReference>
<reference evidence="5 6" key="1">
    <citation type="submission" date="2017-07" db="EMBL/GenBank/DDBJ databases">
        <title>First draft Genome Sequence of Nocardia cerradoensis isolated from human infection.</title>
        <authorList>
            <person name="Carrasco G."/>
        </authorList>
    </citation>
    <scope>NUCLEOTIDE SEQUENCE [LARGE SCALE GENOMIC DNA]</scope>
    <source>
        <strain evidence="5 6">CNM20130759</strain>
    </source>
</reference>
<keyword evidence="2" id="KW-0521">NADP</keyword>
<dbReference type="InterPro" id="IPR002347">
    <property type="entry name" value="SDR_fam"/>
</dbReference>
<dbReference type="GO" id="GO:0016616">
    <property type="term" value="F:oxidoreductase activity, acting on the CH-OH group of donors, NAD or NADP as acceptor"/>
    <property type="evidence" value="ECO:0007669"/>
    <property type="project" value="TreeGrafter"/>
</dbReference>
<protein>
    <submittedName>
        <fullName evidence="5">Short-chain reductase protein NovJ</fullName>
        <ecNumber evidence="5">1.1.1.-</ecNumber>
    </submittedName>
</protein>
<dbReference type="AlphaFoldDB" id="A0A231H563"/>
<organism evidence="5 6">
    <name type="scientific">Nocardia cerradoensis</name>
    <dbReference type="NCBI Taxonomy" id="85688"/>
    <lineage>
        <taxon>Bacteria</taxon>
        <taxon>Bacillati</taxon>
        <taxon>Actinomycetota</taxon>
        <taxon>Actinomycetes</taxon>
        <taxon>Mycobacteriales</taxon>
        <taxon>Nocardiaceae</taxon>
        <taxon>Nocardia</taxon>
    </lineage>
</organism>
<dbReference type="InterPro" id="IPR036291">
    <property type="entry name" value="NAD(P)-bd_dom_sf"/>
</dbReference>
<evidence type="ECO:0000256" key="1">
    <source>
        <dbReference type="ARBA" id="ARBA00006484"/>
    </source>
</evidence>
<dbReference type="SUPFAM" id="SSF51735">
    <property type="entry name" value="NAD(P)-binding Rossmann-fold domains"/>
    <property type="match status" value="1"/>
</dbReference>
<evidence type="ECO:0000313" key="5">
    <source>
        <dbReference type="EMBL" id="OXR44083.1"/>
    </source>
</evidence>
<name>A0A231H563_9NOCA</name>
<dbReference type="PRINTS" id="PR00081">
    <property type="entry name" value="GDHRDH"/>
</dbReference>
<evidence type="ECO:0000313" key="6">
    <source>
        <dbReference type="Proteomes" id="UP000215506"/>
    </source>
</evidence>
<dbReference type="Pfam" id="PF13561">
    <property type="entry name" value="adh_short_C2"/>
    <property type="match status" value="1"/>
</dbReference>
<dbReference type="Proteomes" id="UP000215506">
    <property type="component" value="Unassembled WGS sequence"/>
</dbReference>
<dbReference type="GO" id="GO:0030497">
    <property type="term" value="P:fatty acid elongation"/>
    <property type="evidence" value="ECO:0007669"/>
    <property type="project" value="TreeGrafter"/>
</dbReference>
<dbReference type="PROSITE" id="PS00061">
    <property type="entry name" value="ADH_SHORT"/>
    <property type="match status" value="1"/>
</dbReference>
<evidence type="ECO:0000256" key="2">
    <source>
        <dbReference type="ARBA" id="ARBA00022857"/>
    </source>
</evidence>
<dbReference type="PRINTS" id="PR00080">
    <property type="entry name" value="SDRFAMILY"/>
</dbReference>
<dbReference type="PANTHER" id="PTHR42760:SF40">
    <property type="entry name" value="3-OXOACYL-[ACYL-CARRIER-PROTEIN] REDUCTASE, CHLOROPLASTIC"/>
    <property type="match status" value="1"/>
</dbReference>
<dbReference type="InterPro" id="IPR020904">
    <property type="entry name" value="Sc_DH/Rdtase_CS"/>
</dbReference>